<keyword evidence="5 10" id="KW-0328">Glycosyltransferase</keyword>
<organism evidence="11 12">
    <name type="scientific">Candidatus Borkfalkia ceftriaxoniphila</name>
    <dbReference type="NCBI Taxonomy" id="2508949"/>
    <lineage>
        <taxon>Bacteria</taxon>
        <taxon>Bacillati</taxon>
        <taxon>Bacillota</taxon>
        <taxon>Clostridia</taxon>
        <taxon>Christensenellales</taxon>
        <taxon>Christensenellaceae</taxon>
        <taxon>Candidatus Borkfalkia</taxon>
    </lineage>
</organism>
<dbReference type="PANTHER" id="PTHR32438">
    <property type="entry name" value="4-ALPHA-GLUCANOTRANSFERASE DPE1, CHLOROPLASTIC/AMYLOPLASTIC"/>
    <property type="match status" value="1"/>
</dbReference>
<dbReference type="Gene3D" id="3.20.20.80">
    <property type="entry name" value="Glycosidases"/>
    <property type="match status" value="1"/>
</dbReference>
<evidence type="ECO:0000313" key="11">
    <source>
        <dbReference type="EMBL" id="RXZ62122.1"/>
    </source>
</evidence>
<gene>
    <name evidence="11" type="primary">malQ</name>
    <name evidence="11" type="ORF">ESZ91_06935</name>
</gene>
<evidence type="ECO:0000256" key="8">
    <source>
        <dbReference type="ARBA" id="ARBA00031423"/>
    </source>
</evidence>
<comment type="caution">
    <text evidence="11">The sequence shown here is derived from an EMBL/GenBank/DDBJ whole genome shotgun (WGS) entry which is preliminary data.</text>
</comment>
<dbReference type="InterPro" id="IPR003385">
    <property type="entry name" value="Glyco_hydro_77"/>
</dbReference>
<dbReference type="Pfam" id="PF02446">
    <property type="entry name" value="Glyco_hydro_77"/>
    <property type="match status" value="1"/>
</dbReference>
<reference evidence="11 12" key="1">
    <citation type="journal article" date="2019" name="Gut">
        <title>Antibiotics-induced monodominance of a novel gut bacterial order.</title>
        <authorList>
            <person name="Hildebrand F."/>
            <person name="Moitinho-Silva L."/>
            <person name="Blasche S."/>
            <person name="Jahn M.T."/>
            <person name="Gossmann T.I."/>
            <person name="Heuerta-Cepas J."/>
            <person name="Hercog R."/>
            <person name="Luetge M."/>
            <person name="Bahram M."/>
            <person name="Pryszlak A."/>
            <person name="Alves R.J."/>
            <person name="Waszak S.M."/>
            <person name="Zhu A."/>
            <person name="Ye L."/>
            <person name="Costea P.I."/>
            <person name="Aalvink S."/>
            <person name="Belzer C."/>
            <person name="Forslund S.K."/>
            <person name="Sunagawa S."/>
            <person name="Hentschel U."/>
            <person name="Merten C."/>
            <person name="Patil K.R."/>
            <person name="Benes V."/>
            <person name="Bork P."/>
        </authorList>
    </citation>
    <scope>NUCLEOTIDE SEQUENCE [LARGE SCALE GENOMIC DNA]</scope>
    <source>
        <strain evidence="11 12">HDS1380</strain>
    </source>
</reference>
<keyword evidence="7 10" id="KW-0119">Carbohydrate metabolism</keyword>
<dbReference type="NCBIfam" id="NF011080">
    <property type="entry name" value="PRK14508.1-3"/>
    <property type="match status" value="1"/>
</dbReference>
<protein>
    <recommendedName>
        <fullName evidence="4 10">4-alpha-glucanotransferase</fullName>
        <ecNumber evidence="3 10">2.4.1.25</ecNumber>
    </recommendedName>
    <alternativeName>
        <fullName evidence="8 10">Amylomaltase</fullName>
    </alternativeName>
    <alternativeName>
        <fullName evidence="9 10">Disproportionating enzyme</fullName>
    </alternativeName>
</protein>
<name>A0A4Q2KFB7_9FIRM</name>
<keyword evidence="6 10" id="KW-0808">Transferase</keyword>
<dbReference type="GO" id="GO:0005975">
    <property type="term" value="P:carbohydrate metabolic process"/>
    <property type="evidence" value="ECO:0007669"/>
    <property type="project" value="InterPro"/>
</dbReference>
<dbReference type="SUPFAM" id="SSF51445">
    <property type="entry name" value="(Trans)glycosidases"/>
    <property type="match status" value="1"/>
</dbReference>
<dbReference type="OrthoDB" id="9811841at2"/>
<dbReference type="EC" id="2.4.1.25" evidence="3 10"/>
<evidence type="ECO:0000256" key="5">
    <source>
        <dbReference type="ARBA" id="ARBA00022676"/>
    </source>
</evidence>
<evidence type="ECO:0000256" key="2">
    <source>
        <dbReference type="ARBA" id="ARBA00005684"/>
    </source>
</evidence>
<dbReference type="Proteomes" id="UP000291269">
    <property type="component" value="Unassembled WGS sequence"/>
</dbReference>
<dbReference type="PANTHER" id="PTHR32438:SF5">
    <property type="entry name" value="4-ALPHA-GLUCANOTRANSFERASE DPE1, CHLOROPLASTIC_AMYLOPLASTIC"/>
    <property type="match status" value="1"/>
</dbReference>
<evidence type="ECO:0000256" key="7">
    <source>
        <dbReference type="ARBA" id="ARBA00023277"/>
    </source>
</evidence>
<evidence type="ECO:0000256" key="4">
    <source>
        <dbReference type="ARBA" id="ARBA00020295"/>
    </source>
</evidence>
<evidence type="ECO:0000256" key="3">
    <source>
        <dbReference type="ARBA" id="ARBA00012560"/>
    </source>
</evidence>
<comment type="similarity">
    <text evidence="2 10">Belongs to the disproportionating enzyme family.</text>
</comment>
<dbReference type="NCBIfam" id="TIGR00217">
    <property type="entry name" value="malQ"/>
    <property type="match status" value="1"/>
</dbReference>
<evidence type="ECO:0000256" key="6">
    <source>
        <dbReference type="ARBA" id="ARBA00022679"/>
    </source>
</evidence>
<proteinExistence type="inferred from homology"/>
<evidence type="ECO:0000256" key="9">
    <source>
        <dbReference type="ARBA" id="ARBA00031501"/>
    </source>
</evidence>
<dbReference type="InterPro" id="IPR017853">
    <property type="entry name" value="GH"/>
</dbReference>
<evidence type="ECO:0000256" key="10">
    <source>
        <dbReference type="RuleBase" id="RU361207"/>
    </source>
</evidence>
<dbReference type="AlphaFoldDB" id="A0A4Q2KFB7"/>
<keyword evidence="12" id="KW-1185">Reference proteome</keyword>
<evidence type="ECO:0000256" key="1">
    <source>
        <dbReference type="ARBA" id="ARBA00000439"/>
    </source>
</evidence>
<dbReference type="GO" id="GO:0004134">
    <property type="term" value="F:4-alpha-glucanotransferase activity"/>
    <property type="evidence" value="ECO:0007669"/>
    <property type="project" value="UniProtKB-EC"/>
</dbReference>
<evidence type="ECO:0000313" key="12">
    <source>
        <dbReference type="Proteomes" id="UP000291269"/>
    </source>
</evidence>
<accession>A0A4Q2KFB7</accession>
<comment type="catalytic activity">
    <reaction evidence="1 10">
        <text>Transfers a segment of a (1-&gt;4)-alpha-D-glucan to a new position in an acceptor, which may be glucose or a (1-&gt;4)-alpha-D-glucan.</text>
        <dbReference type="EC" id="2.4.1.25"/>
    </reaction>
</comment>
<sequence length="506" mass="57401">MPIRSGIYKKMNDNKDLGILLHVSSLPGPYGIGTMGKEAYAFVDFLSGLHLGWWQVLPLVQTGFGDSPYQSAYSGSGNPYLIDLKMLQEEGLLQKRELACCRSLKNAVDYGCLFREKYAILRRAFSRFDRSAPDFCALKADNGFRGYALFMALKEAHGGASFDTWERRYKYAHRNTLAKFWRENQDEIDFWLFAQCEFLRQWTALKAYANEKGVRIIGDLPLYVAYDSADVWLHPDLFKLNADRSPEKVAGVPPDYFSATGQLWGNPVYCWKAHARDGYAWWISRMKQAFGLYDAVRLDHFRGFDRYFEIDAAEKTAQNGKWRQGPGKALFDAIGSALGPLDLIAEDLGEMDEGVLRLLEETGFPRMKVIEFAFDGNPDNPHLPKNIGKNCVCYTGTHDNDTLYGYVKSLRGKNLRVFRESLETALREQSLSFPLADKKSMAEAMLLLALKSRAARKIIPAQDLLLLDGKARMNTPATLGENWKFRLKKTLSVHDLAASFLTEFRG</sequence>
<dbReference type="EMBL" id="SDOZ01000002">
    <property type="protein sequence ID" value="RXZ62122.1"/>
    <property type="molecule type" value="Genomic_DNA"/>
</dbReference>